<dbReference type="RefSeq" id="WP_093787319.1">
    <property type="nucleotide sequence ID" value="NZ_FNIE01000014.1"/>
</dbReference>
<evidence type="ECO:0000313" key="2">
    <source>
        <dbReference type="EMBL" id="SDO94344.1"/>
    </source>
</evidence>
<keyword evidence="3" id="KW-1185">Reference proteome</keyword>
<sequence>MVGADRRAPGPQDLRRSADGEGDGGSENAADALARRAEEALPGGLGALPRWAYDTGGQGSPG</sequence>
<feature type="compositionally biased region" description="Basic and acidic residues" evidence="1">
    <location>
        <begin position="1"/>
        <end position="19"/>
    </location>
</feature>
<dbReference type="EMBL" id="FNIE01000014">
    <property type="protein sequence ID" value="SDO94344.1"/>
    <property type="molecule type" value="Genomic_DNA"/>
</dbReference>
<dbReference type="Proteomes" id="UP000199341">
    <property type="component" value="Unassembled WGS sequence"/>
</dbReference>
<organism evidence="2 3">
    <name type="scientific">Actinacidiphila guanduensis</name>
    <dbReference type="NCBI Taxonomy" id="310781"/>
    <lineage>
        <taxon>Bacteria</taxon>
        <taxon>Bacillati</taxon>
        <taxon>Actinomycetota</taxon>
        <taxon>Actinomycetes</taxon>
        <taxon>Kitasatosporales</taxon>
        <taxon>Streptomycetaceae</taxon>
        <taxon>Actinacidiphila</taxon>
    </lineage>
</organism>
<evidence type="ECO:0000256" key="1">
    <source>
        <dbReference type="SAM" id="MobiDB-lite"/>
    </source>
</evidence>
<protein>
    <submittedName>
        <fullName evidence="2">Uncharacterized protein</fullName>
    </submittedName>
</protein>
<feature type="region of interest" description="Disordered" evidence="1">
    <location>
        <begin position="1"/>
        <end position="62"/>
    </location>
</feature>
<accession>A0A1H0NNQ7</accession>
<dbReference type="AlphaFoldDB" id="A0A1H0NNQ7"/>
<evidence type="ECO:0000313" key="3">
    <source>
        <dbReference type="Proteomes" id="UP000199341"/>
    </source>
</evidence>
<proteinExistence type="predicted"/>
<reference evidence="2 3" key="1">
    <citation type="submission" date="2016-10" db="EMBL/GenBank/DDBJ databases">
        <authorList>
            <person name="de Groot N.N."/>
        </authorList>
    </citation>
    <scope>NUCLEOTIDE SEQUENCE [LARGE SCALE GENOMIC DNA]</scope>
    <source>
        <strain evidence="2 3">CGMCC 4.2022</strain>
    </source>
</reference>
<name>A0A1H0NNQ7_9ACTN</name>
<gene>
    <name evidence="2" type="ORF">SAMN05216259_114132</name>
</gene>